<feature type="region of interest" description="Disordered" evidence="1">
    <location>
        <begin position="1"/>
        <end position="126"/>
    </location>
</feature>
<evidence type="ECO:0000256" key="1">
    <source>
        <dbReference type="SAM" id="MobiDB-lite"/>
    </source>
</evidence>
<sequence length="158" mass="17365">MPSASKRRRAAAKKKKAQDNAIINSPPLGNGELKSQDIQNGDSPTHHENARQPASDAESMKQESSNVNNDQVKEGNEEEEACAIVIESDSQSNESSEAENISSEEPKTNEYDNEEHSDDSKNPACSENQPLVASIQMIQKTSWWSCCGLFEVLQASDR</sequence>
<dbReference type="PANTHER" id="PTHR37187">
    <property type="entry name" value="EXPRESSED PROTEIN"/>
    <property type="match status" value="1"/>
</dbReference>
<gene>
    <name evidence="2" type="ORF">Ahy_B03g061655</name>
</gene>
<dbReference type="EMBL" id="SDMP01000013">
    <property type="protein sequence ID" value="RYR16751.1"/>
    <property type="molecule type" value="Genomic_DNA"/>
</dbReference>
<comment type="caution">
    <text evidence="2">The sequence shown here is derived from an EMBL/GenBank/DDBJ whole genome shotgun (WGS) entry which is preliminary data.</text>
</comment>
<name>A0A444ZRB9_ARAHY</name>
<dbReference type="PANTHER" id="PTHR37187:SF19">
    <property type="entry name" value="(RAPE) HYPOTHETICAL PROTEIN"/>
    <property type="match status" value="1"/>
</dbReference>
<protein>
    <submittedName>
        <fullName evidence="2">Uncharacterized protein</fullName>
    </submittedName>
</protein>
<keyword evidence="3" id="KW-1185">Reference proteome</keyword>
<dbReference type="OrthoDB" id="1930727at2759"/>
<dbReference type="AlphaFoldDB" id="A0A444ZRB9"/>
<organism evidence="2 3">
    <name type="scientific">Arachis hypogaea</name>
    <name type="common">Peanut</name>
    <dbReference type="NCBI Taxonomy" id="3818"/>
    <lineage>
        <taxon>Eukaryota</taxon>
        <taxon>Viridiplantae</taxon>
        <taxon>Streptophyta</taxon>
        <taxon>Embryophyta</taxon>
        <taxon>Tracheophyta</taxon>
        <taxon>Spermatophyta</taxon>
        <taxon>Magnoliopsida</taxon>
        <taxon>eudicotyledons</taxon>
        <taxon>Gunneridae</taxon>
        <taxon>Pentapetalae</taxon>
        <taxon>rosids</taxon>
        <taxon>fabids</taxon>
        <taxon>Fabales</taxon>
        <taxon>Fabaceae</taxon>
        <taxon>Papilionoideae</taxon>
        <taxon>50 kb inversion clade</taxon>
        <taxon>dalbergioids sensu lato</taxon>
        <taxon>Dalbergieae</taxon>
        <taxon>Pterocarpus clade</taxon>
        <taxon>Arachis</taxon>
    </lineage>
</organism>
<reference evidence="2 3" key="1">
    <citation type="submission" date="2019-01" db="EMBL/GenBank/DDBJ databases">
        <title>Sequencing of cultivated peanut Arachis hypogaea provides insights into genome evolution and oil improvement.</title>
        <authorList>
            <person name="Chen X."/>
        </authorList>
    </citation>
    <scope>NUCLEOTIDE SEQUENCE [LARGE SCALE GENOMIC DNA]</scope>
    <source>
        <strain evidence="3">cv. Fuhuasheng</strain>
        <tissue evidence="2">Leaves</tissue>
    </source>
</reference>
<evidence type="ECO:0000313" key="3">
    <source>
        <dbReference type="Proteomes" id="UP000289738"/>
    </source>
</evidence>
<dbReference type="Gramene" id="arahy.Tifrunner.gnm2.ann2.Ah20g533300.1">
    <property type="protein sequence ID" value="arahy.Tifrunner.gnm2.ann2.Ah20g533300.1-CDS"/>
    <property type="gene ID" value="arahy.Tifrunner.gnm2.ann2.Ah20g533300"/>
</dbReference>
<feature type="compositionally biased region" description="Low complexity" evidence="1">
    <location>
        <begin position="87"/>
        <end position="103"/>
    </location>
</feature>
<feature type="compositionally biased region" description="Basic residues" evidence="1">
    <location>
        <begin position="1"/>
        <end position="16"/>
    </location>
</feature>
<proteinExistence type="predicted"/>
<accession>A0A444ZRB9</accession>
<dbReference type="Proteomes" id="UP000289738">
    <property type="component" value="Chromosome B03"/>
</dbReference>
<evidence type="ECO:0000313" key="2">
    <source>
        <dbReference type="EMBL" id="RYR16751.1"/>
    </source>
</evidence>